<evidence type="ECO:0000313" key="4">
    <source>
        <dbReference type="Proteomes" id="UP000313359"/>
    </source>
</evidence>
<evidence type="ECO:0000313" key="3">
    <source>
        <dbReference type="EMBL" id="RPD62817.1"/>
    </source>
</evidence>
<keyword evidence="1" id="KW-0732">Signal</keyword>
<evidence type="ECO:0000256" key="1">
    <source>
        <dbReference type="SAM" id="SignalP"/>
    </source>
</evidence>
<dbReference type="InterPro" id="IPR001283">
    <property type="entry name" value="CRISP-related"/>
</dbReference>
<keyword evidence="4" id="KW-1185">Reference proteome</keyword>
<feature type="chain" id="PRO_5022887064" evidence="1">
    <location>
        <begin position="18"/>
        <end position="167"/>
    </location>
</feature>
<protein>
    <submittedName>
        <fullName evidence="3">PR-1-like protein</fullName>
    </submittedName>
</protein>
<dbReference type="SMART" id="SM00198">
    <property type="entry name" value="SCP"/>
    <property type="match status" value="1"/>
</dbReference>
<gene>
    <name evidence="3" type="ORF">L227DRAFT_609365</name>
</gene>
<dbReference type="OrthoDB" id="337038at2759"/>
<evidence type="ECO:0000259" key="2">
    <source>
        <dbReference type="SMART" id="SM00198"/>
    </source>
</evidence>
<feature type="signal peptide" evidence="1">
    <location>
        <begin position="1"/>
        <end position="17"/>
    </location>
</feature>
<dbReference type="Gene3D" id="3.40.33.10">
    <property type="entry name" value="CAP"/>
    <property type="match status" value="1"/>
</dbReference>
<accession>A0A5C2SHQ1</accession>
<dbReference type="PANTHER" id="PTHR10334">
    <property type="entry name" value="CYSTEINE-RICH SECRETORY PROTEIN-RELATED"/>
    <property type="match status" value="1"/>
</dbReference>
<dbReference type="Proteomes" id="UP000313359">
    <property type="component" value="Unassembled WGS sequence"/>
</dbReference>
<dbReference type="AlphaFoldDB" id="A0A5C2SHQ1"/>
<dbReference type="InterPro" id="IPR035940">
    <property type="entry name" value="CAP_sf"/>
</dbReference>
<dbReference type="STRING" id="1328759.A0A5C2SHQ1"/>
<proteinExistence type="predicted"/>
<dbReference type="SUPFAM" id="SSF55797">
    <property type="entry name" value="PR-1-like"/>
    <property type="match status" value="1"/>
</dbReference>
<organism evidence="3 4">
    <name type="scientific">Lentinus tigrinus ALCF2SS1-6</name>
    <dbReference type="NCBI Taxonomy" id="1328759"/>
    <lineage>
        <taxon>Eukaryota</taxon>
        <taxon>Fungi</taxon>
        <taxon>Dikarya</taxon>
        <taxon>Basidiomycota</taxon>
        <taxon>Agaricomycotina</taxon>
        <taxon>Agaricomycetes</taxon>
        <taxon>Polyporales</taxon>
        <taxon>Polyporaceae</taxon>
        <taxon>Lentinus</taxon>
    </lineage>
</organism>
<dbReference type="PRINTS" id="PR00837">
    <property type="entry name" value="V5TPXLIKE"/>
</dbReference>
<reference evidence="3" key="1">
    <citation type="journal article" date="2018" name="Genome Biol. Evol.">
        <title>Genomics and development of Lentinus tigrinus, a white-rot wood-decaying mushroom with dimorphic fruiting bodies.</title>
        <authorList>
            <person name="Wu B."/>
            <person name="Xu Z."/>
            <person name="Knudson A."/>
            <person name="Carlson A."/>
            <person name="Chen N."/>
            <person name="Kovaka S."/>
            <person name="LaButti K."/>
            <person name="Lipzen A."/>
            <person name="Pennachio C."/>
            <person name="Riley R."/>
            <person name="Schakwitz W."/>
            <person name="Umezawa K."/>
            <person name="Ohm R.A."/>
            <person name="Grigoriev I.V."/>
            <person name="Nagy L.G."/>
            <person name="Gibbons J."/>
            <person name="Hibbett D."/>
        </authorList>
    </citation>
    <scope>NUCLEOTIDE SEQUENCE [LARGE SCALE GENOMIC DNA]</scope>
    <source>
        <strain evidence="3">ALCF2SS1-6</strain>
    </source>
</reference>
<dbReference type="InterPro" id="IPR014044">
    <property type="entry name" value="CAP_dom"/>
</dbReference>
<dbReference type="EMBL" id="ML122258">
    <property type="protein sequence ID" value="RPD62817.1"/>
    <property type="molecule type" value="Genomic_DNA"/>
</dbReference>
<sequence length="167" mass="17669">MFKSLIAIASLLAVAAANPLAARAPPQSDIDAYLKGHNTVRAQHGAAPLTWDANLSAKAQQWANGCVFKHSGGSLGPYGENLAAGTGNYGIAAAIKSWTDEVSQYNPNNPQPSHFTQVVWKSTKTVGCAVQTCNGIFDPKYGPAKYYVCEYSPAGNVIGQFPQNVQV</sequence>
<feature type="domain" description="SCP" evidence="2">
    <location>
        <begin position="28"/>
        <end position="159"/>
    </location>
</feature>
<dbReference type="Pfam" id="PF00188">
    <property type="entry name" value="CAP"/>
    <property type="match status" value="1"/>
</dbReference>
<name>A0A5C2SHQ1_9APHY</name>